<name>A0ABN3UY62_9ACTN</name>
<organism evidence="2 3">
    <name type="scientific">Streptomyces rameus</name>
    <dbReference type="NCBI Taxonomy" id="68261"/>
    <lineage>
        <taxon>Bacteria</taxon>
        <taxon>Bacillati</taxon>
        <taxon>Actinomycetota</taxon>
        <taxon>Actinomycetes</taxon>
        <taxon>Kitasatosporales</taxon>
        <taxon>Streptomycetaceae</taxon>
        <taxon>Streptomyces</taxon>
    </lineage>
</organism>
<proteinExistence type="predicted"/>
<comment type="caution">
    <text evidence="2">The sequence shown here is derived from an EMBL/GenBank/DDBJ whole genome shotgun (WGS) entry which is preliminary data.</text>
</comment>
<gene>
    <name evidence="2" type="ORF">GCM10010521_55910</name>
</gene>
<sequence>MADEQHDEHPRLAQLRQLDEQRRTRKVAEDLRLRQQERQAQDEAAMAAAPAAEEQHYAQLPRHSHTGIR</sequence>
<keyword evidence="3" id="KW-1185">Reference proteome</keyword>
<feature type="compositionally biased region" description="Basic and acidic residues" evidence="1">
    <location>
        <begin position="1"/>
        <end position="41"/>
    </location>
</feature>
<dbReference type="Proteomes" id="UP001500893">
    <property type="component" value="Unassembled WGS sequence"/>
</dbReference>
<feature type="region of interest" description="Disordered" evidence="1">
    <location>
        <begin position="1"/>
        <end position="69"/>
    </location>
</feature>
<reference evidence="2 3" key="1">
    <citation type="journal article" date="2019" name="Int. J. Syst. Evol. Microbiol.">
        <title>The Global Catalogue of Microorganisms (GCM) 10K type strain sequencing project: providing services to taxonomists for standard genome sequencing and annotation.</title>
        <authorList>
            <consortium name="The Broad Institute Genomics Platform"/>
            <consortium name="The Broad Institute Genome Sequencing Center for Infectious Disease"/>
            <person name="Wu L."/>
            <person name="Ma J."/>
        </authorList>
    </citation>
    <scope>NUCLEOTIDE SEQUENCE [LARGE SCALE GENOMIC DNA]</scope>
    <source>
        <strain evidence="2 3">JCM 11574</strain>
    </source>
</reference>
<dbReference type="EMBL" id="BAAAVM010000101">
    <property type="protein sequence ID" value="GAA2771112.1"/>
    <property type="molecule type" value="Genomic_DNA"/>
</dbReference>
<feature type="compositionally biased region" description="Low complexity" evidence="1">
    <location>
        <begin position="42"/>
        <end position="52"/>
    </location>
</feature>
<evidence type="ECO:0000313" key="2">
    <source>
        <dbReference type="EMBL" id="GAA2771112.1"/>
    </source>
</evidence>
<protein>
    <submittedName>
        <fullName evidence="2">Uncharacterized protein</fullName>
    </submittedName>
</protein>
<evidence type="ECO:0000256" key="1">
    <source>
        <dbReference type="SAM" id="MobiDB-lite"/>
    </source>
</evidence>
<evidence type="ECO:0000313" key="3">
    <source>
        <dbReference type="Proteomes" id="UP001500893"/>
    </source>
</evidence>
<dbReference type="RefSeq" id="WP_345056948.1">
    <property type="nucleotide sequence ID" value="NZ_BAAAVM010000101.1"/>
</dbReference>
<accession>A0ABN3UY62</accession>